<evidence type="ECO:0000256" key="1">
    <source>
        <dbReference type="ARBA" id="ARBA00009375"/>
    </source>
</evidence>
<dbReference type="InParanoid" id="A0A1E7FRZ7"/>
<keyword evidence="2 4" id="KW-0819">tRNA processing</keyword>
<dbReference type="InterPro" id="IPR020097">
    <property type="entry name" value="PsdUridine_synth_TruA_a/b_dom"/>
</dbReference>
<evidence type="ECO:0000313" key="7">
    <source>
        <dbReference type="Proteomes" id="UP000095751"/>
    </source>
</evidence>
<evidence type="ECO:0000256" key="4">
    <source>
        <dbReference type="RuleBase" id="RU003792"/>
    </source>
</evidence>
<dbReference type="GO" id="GO:0031119">
    <property type="term" value="P:tRNA pseudouridine synthesis"/>
    <property type="evidence" value="ECO:0007669"/>
    <property type="project" value="TreeGrafter"/>
</dbReference>
<dbReference type="InterPro" id="IPR001406">
    <property type="entry name" value="PsdUridine_synth_TruA"/>
</dbReference>
<dbReference type="KEGG" id="fcy:FRACYDRAFT_151703"/>
<keyword evidence="3 4" id="KW-0413">Isomerase</keyword>
<proteinExistence type="inferred from homology"/>
<evidence type="ECO:0000259" key="5">
    <source>
        <dbReference type="Pfam" id="PF01416"/>
    </source>
</evidence>
<dbReference type="InterPro" id="IPR020103">
    <property type="entry name" value="PsdUridine_synth_cat_dom_sf"/>
</dbReference>
<dbReference type="AlphaFoldDB" id="A0A1E7FRZ7"/>
<accession>A0A1E7FRZ7</accession>
<dbReference type="PANTHER" id="PTHR11142">
    <property type="entry name" value="PSEUDOURIDYLATE SYNTHASE"/>
    <property type="match status" value="1"/>
</dbReference>
<feature type="non-terminal residue" evidence="6">
    <location>
        <position position="1"/>
    </location>
</feature>
<dbReference type="InterPro" id="IPR020094">
    <property type="entry name" value="TruA/RsuA/RluB/E/F_N"/>
</dbReference>
<dbReference type="OrthoDB" id="271910at2759"/>
<gene>
    <name evidence="6" type="ORF">FRACYDRAFT_151703</name>
</gene>
<reference evidence="6 7" key="1">
    <citation type="submission" date="2016-09" db="EMBL/GenBank/DDBJ databases">
        <title>Extensive genetic diversity and differential bi-allelic expression allows diatom success in the polar Southern Ocean.</title>
        <authorList>
            <consortium name="DOE Joint Genome Institute"/>
            <person name="Mock T."/>
            <person name="Otillar R.P."/>
            <person name="Strauss J."/>
            <person name="Dupont C."/>
            <person name="Frickenhaus S."/>
            <person name="Maumus F."/>
            <person name="Mcmullan M."/>
            <person name="Sanges R."/>
            <person name="Schmutz J."/>
            <person name="Toseland A."/>
            <person name="Valas R."/>
            <person name="Veluchamy A."/>
            <person name="Ward B.J."/>
            <person name="Allen A."/>
            <person name="Barry K."/>
            <person name="Falciatore A."/>
            <person name="Ferrante M."/>
            <person name="Fortunato A.E."/>
            <person name="Gloeckner G."/>
            <person name="Gruber A."/>
            <person name="Hipkin R."/>
            <person name="Janech M."/>
            <person name="Kroth P."/>
            <person name="Leese F."/>
            <person name="Lindquist E."/>
            <person name="Lyon B.R."/>
            <person name="Martin J."/>
            <person name="Mayer C."/>
            <person name="Parker M."/>
            <person name="Quesneville H."/>
            <person name="Raymond J."/>
            <person name="Uhlig C."/>
            <person name="Valentin K.U."/>
            <person name="Worden A.Z."/>
            <person name="Armbrust E.V."/>
            <person name="Bowler C."/>
            <person name="Green B."/>
            <person name="Moulton V."/>
            <person name="Van Oosterhout C."/>
            <person name="Grigoriev I."/>
        </authorList>
    </citation>
    <scope>NUCLEOTIDE SEQUENCE [LARGE SCALE GENOMIC DNA]</scope>
    <source>
        <strain evidence="6 7">CCMP1102</strain>
    </source>
</reference>
<evidence type="ECO:0000256" key="3">
    <source>
        <dbReference type="ARBA" id="ARBA00023235"/>
    </source>
</evidence>
<dbReference type="SUPFAM" id="SSF55120">
    <property type="entry name" value="Pseudouridine synthase"/>
    <property type="match status" value="1"/>
</dbReference>
<dbReference type="Proteomes" id="UP000095751">
    <property type="component" value="Unassembled WGS sequence"/>
</dbReference>
<dbReference type="HAMAP" id="MF_00171">
    <property type="entry name" value="TruA"/>
    <property type="match status" value="1"/>
</dbReference>
<dbReference type="GO" id="GO:0003723">
    <property type="term" value="F:RNA binding"/>
    <property type="evidence" value="ECO:0007669"/>
    <property type="project" value="InterPro"/>
</dbReference>
<dbReference type="EMBL" id="KV784354">
    <property type="protein sequence ID" value="OEU20916.1"/>
    <property type="molecule type" value="Genomic_DNA"/>
</dbReference>
<sequence>RVAYDGTIYSGFQMQGGRPAEDQATTIQEELEQVLSQRFQRLVRVTGASRTDGGVHARGQAAHFDLYHNETNNNSNNNDTSKSTSDLETCMNRMLPSDIRIWNIQAPSPYEIPIEDTGKYIRPGIYNWNAMKTSTGKLYSYRICIGHAMNPLDRYNRWQLPWPTTIDTDRLEQILKLYEGSHDFICFAGAIEAQEKKTGIVGRSTVRNIQKIQLVKEVDSKMVDGSDPSSSYYRIDIYLDGALYKMVRNLIGTALDVCRNWLDEESFLDLLNRPSKLNLTRKNNPCKPAPSVGLTLERVFY</sequence>
<evidence type="ECO:0000313" key="6">
    <source>
        <dbReference type="EMBL" id="OEU20916.1"/>
    </source>
</evidence>
<protein>
    <recommendedName>
        <fullName evidence="4">tRNA pseudouridine synthase</fullName>
        <ecNumber evidence="4">5.4.99.12</ecNumber>
    </recommendedName>
</protein>
<feature type="domain" description="Pseudouridine synthase I TruA alpha/beta" evidence="5">
    <location>
        <begin position="175"/>
        <end position="301"/>
    </location>
</feature>
<comment type="catalytic activity">
    <reaction evidence="4">
        <text>uridine(38/39/40) in tRNA = pseudouridine(38/39/40) in tRNA</text>
        <dbReference type="Rhea" id="RHEA:22376"/>
        <dbReference type="Rhea" id="RHEA-COMP:10085"/>
        <dbReference type="Rhea" id="RHEA-COMP:10087"/>
        <dbReference type="ChEBI" id="CHEBI:65314"/>
        <dbReference type="ChEBI" id="CHEBI:65315"/>
        <dbReference type="EC" id="5.4.99.12"/>
    </reaction>
</comment>
<dbReference type="InterPro" id="IPR020095">
    <property type="entry name" value="PsdUridine_synth_TruA_C"/>
</dbReference>
<dbReference type="Gene3D" id="3.30.70.660">
    <property type="entry name" value="Pseudouridine synthase I, catalytic domain, C-terminal subdomain"/>
    <property type="match status" value="1"/>
</dbReference>
<dbReference type="GO" id="GO:0160147">
    <property type="term" value="F:tRNA pseudouridine(38-40) synthase activity"/>
    <property type="evidence" value="ECO:0007669"/>
    <property type="project" value="UniProtKB-EC"/>
</dbReference>
<keyword evidence="7" id="KW-1185">Reference proteome</keyword>
<dbReference type="EC" id="5.4.99.12" evidence="4"/>
<comment type="similarity">
    <text evidence="1 4">Belongs to the tRNA pseudouridine synthase TruA family.</text>
</comment>
<organism evidence="6 7">
    <name type="scientific">Fragilariopsis cylindrus CCMP1102</name>
    <dbReference type="NCBI Taxonomy" id="635003"/>
    <lineage>
        <taxon>Eukaryota</taxon>
        <taxon>Sar</taxon>
        <taxon>Stramenopiles</taxon>
        <taxon>Ochrophyta</taxon>
        <taxon>Bacillariophyta</taxon>
        <taxon>Bacillariophyceae</taxon>
        <taxon>Bacillariophycidae</taxon>
        <taxon>Bacillariales</taxon>
        <taxon>Bacillariaceae</taxon>
        <taxon>Fragilariopsis</taxon>
    </lineage>
</organism>
<dbReference type="PANTHER" id="PTHR11142:SF0">
    <property type="entry name" value="TRNA PSEUDOURIDINE SYNTHASE-LIKE 1"/>
    <property type="match status" value="1"/>
</dbReference>
<name>A0A1E7FRZ7_9STRA</name>
<feature type="non-terminal residue" evidence="6">
    <location>
        <position position="301"/>
    </location>
</feature>
<dbReference type="Pfam" id="PF01416">
    <property type="entry name" value="PseudoU_synth_1"/>
    <property type="match status" value="1"/>
</dbReference>
<evidence type="ECO:0000256" key="2">
    <source>
        <dbReference type="ARBA" id="ARBA00022694"/>
    </source>
</evidence>
<dbReference type="Gene3D" id="3.30.70.580">
    <property type="entry name" value="Pseudouridine synthase I, catalytic domain, N-terminal subdomain"/>
    <property type="match status" value="1"/>
</dbReference>